<organism evidence="2 3">
    <name type="scientific">Limibacillus halophilus</name>
    <dbReference type="NCBI Taxonomy" id="1579333"/>
    <lineage>
        <taxon>Bacteria</taxon>
        <taxon>Pseudomonadati</taxon>
        <taxon>Pseudomonadota</taxon>
        <taxon>Alphaproteobacteria</taxon>
        <taxon>Rhodospirillales</taxon>
        <taxon>Rhodovibrionaceae</taxon>
        <taxon>Limibacillus</taxon>
    </lineage>
</organism>
<feature type="transmembrane region" description="Helical" evidence="1">
    <location>
        <begin position="218"/>
        <end position="244"/>
    </location>
</feature>
<proteinExistence type="predicted"/>
<evidence type="ECO:0000313" key="3">
    <source>
        <dbReference type="Proteomes" id="UP000581135"/>
    </source>
</evidence>
<gene>
    <name evidence="2" type="ORF">FHR98_001784</name>
</gene>
<feature type="transmembrane region" description="Helical" evidence="1">
    <location>
        <begin position="297"/>
        <end position="316"/>
    </location>
</feature>
<keyword evidence="1" id="KW-0812">Transmembrane</keyword>
<reference evidence="2 3" key="1">
    <citation type="submission" date="2020-08" db="EMBL/GenBank/DDBJ databases">
        <title>Genomic Encyclopedia of Type Strains, Phase III (KMG-III): the genomes of soil and plant-associated and newly described type strains.</title>
        <authorList>
            <person name="Whitman W."/>
        </authorList>
    </citation>
    <scope>NUCLEOTIDE SEQUENCE [LARGE SCALE GENOMIC DNA]</scope>
    <source>
        <strain evidence="2 3">CECT 8803</strain>
    </source>
</reference>
<feature type="transmembrane region" description="Helical" evidence="1">
    <location>
        <begin position="348"/>
        <end position="366"/>
    </location>
</feature>
<evidence type="ECO:0000313" key="2">
    <source>
        <dbReference type="EMBL" id="MBB3065497.1"/>
    </source>
</evidence>
<dbReference type="AlphaFoldDB" id="A0A839SRJ1"/>
<sequence>MSAVQRNIAYAGSLIGRPFCSLLLLALALAPIAFHPLGIGRDYPNHLARVFIQGAFGHQPALQQSYQLNQQAIPDLAMDLLVGPFVGLINVYTAATVFSVFAVALLPVGGMLLHFVLYRRWSLWPLACLPALYSAPLAGGLINFLAGVGLSLVGFSGWIAFRQRSRWLRLAIFLPLVVVLWFWHALGFLALGYMVLAYEVARALHQPKHASLFCQRELLLQSILFMVPLALLIISFLSLGGLPAGGISFGSPMAMLINFTFAFGLSDLLQGIIVLAVVAVILIALRQAGALVWHPDIRAPVIAVGLLVLFIPEKFLGISLLQLRFPALFVFLLFAGSQLTVASVKVRGLLAILFLGLFAWQWSYAWQRMASVDRVQREMTEAFAGMSEGSWLLTAWPPEKDRSELVWNELYHSSSLAVIEAMAFEPKLFTNTSRVNVRAPLSVFNEPQAYPAKMPELLERAAKAAPNEAGWGQDGAARYFDGWPGTFDYLLWLGRQPLDAPTDWKLTPVAANPEFILYRIN</sequence>
<accession>A0A839SRJ1</accession>
<keyword evidence="3" id="KW-1185">Reference proteome</keyword>
<keyword evidence="1" id="KW-0472">Membrane</keyword>
<feature type="transmembrane region" description="Helical" evidence="1">
    <location>
        <begin position="256"/>
        <end position="285"/>
    </location>
</feature>
<dbReference type="Proteomes" id="UP000581135">
    <property type="component" value="Unassembled WGS sequence"/>
</dbReference>
<feature type="transmembrane region" description="Helical" evidence="1">
    <location>
        <begin position="173"/>
        <end position="198"/>
    </location>
</feature>
<feature type="transmembrane region" description="Helical" evidence="1">
    <location>
        <begin position="323"/>
        <end position="342"/>
    </location>
</feature>
<dbReference type="RefSeq" id="WP_183416320.1">
    <property type="nucleotide sequence ID" value="NZ_JACHXA010000004.1"/>
</dbReference>
<keyword evidence="1" id="KW-1133">Transmembrane helix</keyword>
<evidence type="ECO:0000256" key="1">
    <source>
        <dbReference type="SAM" id="Phobius"/>
    </source>
</evidence>
<feature type="transmembrane region" description="Helical" evidence="1">
    <location>
        <begin position="141"/>
        <end position="161"/>
    </location>
</feature>
<evidence type="ECO:0008006" key="4">
    <source>
        <dbReference type="Google" id="ProtNLM"/>
    </source>
</evidence>
<dbReference type="EMBL" id="JACHXA010000004">
    <property type="protein sequence ID" value="MBB3065497.1"/>
    <property type="molecule type" value="Genomic_DNA"/>
</dbReference>
<comment type="caution">
    <text evidence="2">The sequence shown here is derived from an EMBL/GenBank/DDBJ whole genome shotgun (WGS) entry which is preliminary data.</text>
</comment>
<protein>
    <recommendedName>
        <fullName evidence="4">Glucosyl transferase GtrII</fullName>
    </recommendedName>
</protein>
<name>A0A839SRJ1_9PROT</name>